<gene>
    <name evidence="1" type="ORF">E1B28_007372</name>
</gene>
<dbReference type="KEGG" id="more:E1B28_007372"/>
<organism evidence="1 2">
    <name type="scientific">Marasmius oreades</name>
    <name type="common">fairy-ring Marasmius</name>
    <dbReference type="NCBI Taxonomy" id="181124"/>
    <lineage>
        <taxon>Eukaryota</taxon>
        <taxon>Fungi</taxon>
        <taxon>Dikarya</taxon>
        <taxon>Basidiomycota</taxon>
        <taxon>Agaricomycotina</taxon>
        <taxon>Agaricomycetes</taxon>
        <taxon>Agaricomycetidae</taxon>
        <taxon>Agaricales</taxon>
        <taxon>Marasmiineae</taxon>
        <taxon>Marasmiaceae</taxon>
        <taxon>Marasmius</taxon>
    </lineage>
</organism>
<comment type="caution">
    <text evidence="1">The sequence shown here is derived from an EMBL/GenBank/DDBJ whole genome shotgun (WGS) entry which is preliminary data.</text>
</comment>
<evidence type="ECO:0000313" key="2">
    <source>
        <dbReference type="Proteomes" id="UP001049176"/>
    </source>
</evidence>
<dbReference type="AlphaFoldDB" id="A0A9P7S388"/>
<name>A0A9P7S388_9AGAR</name>
<dbReference type="EMBL" id="CM032184">
    <property type="protein sequence ID" value="KAG7093718.1"/>
    <property type="molecule type" value="Genomic_DNA"/>
</dbReference>
<keyword evidence="2" id="KW-1185">Reference proteome</keyword>
<dbReference type="RefSeq" id="XP_043010188.1">
    <property type="nucleotide sequence ID" value="XM_043152102.1"/>
</dbReference>
<sequence>MQQVTLLTQMRNPNSYQQVTGPRNPTIVRSVASTLRILNWPSTELGTILPTHYAGDPTHSVQFSFTGIALSVFCILPPKTAEAIVTTYDLTFILDGQPVGPPFTRTNDQLTDSYQLAIQCFSFFDEQPSEQEAHIRHANGEPSQ</sequence>
<protein>
    <submittedName>
        <fullName evidence="1">Uncharacterized protein</fullName>
    </submittedName>
</protein>
<evidence type="ECO:0000313" key="1">
    <source>
        <dbReference type="EMBL" id="KAG7093718.1"/>
    </source>
</evidence>
<reference evidence="1" key="1">
    <citation type="journal article" date="2021" name="Genome Biol. Evol.">
        <title>The assembled and annotated genome of the fairy-ring fungus Marasmius oreades.</title>
        <authorList>
            <person name="Hiltunen M."/>
            <person name="Ament-Velasquez S.L."/>
            <person name="Johannesson H."/>
        </authorList>
    </citation>
    <scope>NUCLEOTIDE SEQUENCE</scope>
    <source>
        <strain evidence="1">03SP1</strain>
    </source>
</reference>
<dbReference type="OrthoDB" id="3270641at2759"/>
<proteinExistence type="predicted"/>
<accession>A0A9P7S388</accession>
<dbReference type="Proteomes" id="UP001049176">
    <property type="component" value="Chromosome 4"/>
</dbReference>
<dbReference type="GeneID" id="66076448"/>